<name>A0A4R5AYI1_9FLAO</name>
<dbReference type="OrthoDB" id="674654at2"/>
<protein>
    <submittedName>
        <fullName evidence="1">Uncharacterized protein</fullName>
    </submittedName>
</protein>
<dbReference type="RefSeq" id="WP_131908995.1">
    <property type="nucleotide sequence ID" value="NZ_SMFM01000002.1"/>
</dbReference>
<reference evidence="1 2" key="1">
    <citation type="submission" date="2019-03" db="EMBL/GenBank/DDBJ databases">
        <title>Flavobacterium AT-3-2 sp. nov., isolated from arctic soil.</title>
        <authorList>
            <person name="Chaudhary D.K."/>
        </authorList>
    </citation>
    <scope>NUCLEOTIDE SEQUENCE [LARGE SCALE GENOMIC DNA]</scope>
    <source>
        <strain evidence="1 2">AT-3-2</strain>
    </source>
</reference>
<organism evidence="1 2">
    <name type="scientific">Flavobacterium caseinilyticum</name>
    <dbReference type="NCBI Taxonomy" id="2541732"/>
    <lineage>
        <taxon>Bacteria</taxon>
        <taxon>Pseudomonadati</taxon>
        <taxon>Bacteroidota</taxon>
        <taxon>Flavobacteriia</taxon>
        <taxon>Flavobacteriales</taxon>
        <taxon>Flavobacteriaceae</taxon>
        <taxon>Flavobacterium</taxon>
    </lineage>
</organism>
<gene>
    <name evidence="1" type="ORF">E0F89_06265</name>
</gene>
<dbReference type="Proteomes" id="UP000295278">
    <property type="component" value="Unassembled WGS sequence"/>
</dbReference>
<comment type="caution">
    <text evidence="1">The sequence shown here is derived from an EMBL/GenBank/DDBJ whole genome shotgun (WGS) entry which is preliminary data.</text>
</comment>
<dbReference type="AlphaFoldDB" id="A0A4R5AYI1"/>
<proteinExistence type="predicted"/>
<evidence type="ECO:0000313" key="2">
    <source>
        <dbReference type="Proteomes" id="UP000295278"/>
    </source>
</evidence>
<accession>A0A4R5AYI1</accession>
<evidence type="ECO:0000313" key="1">
    <source>
        <dbReference type="EMBL" id="TDD77199.1"/>
    </source>
</evidence>
<sequence length="218" mass="26185">MYNITLVCTRHDELGKCNSNELYQIIELINPEVIFEEIPPTFFDEYYLDKRRANLETDTINKYIQNHKIEHIPVDSNNFPSEEFFKDHKRMIEKIEGLADINGFTFRNLVDNNKIYTERYGFKYLNSIDSININNEICNALENGLQKINNDKLFLTFKLWKDINDMRENQMLQNIYLYSQDHNYDRAIFTIGAAHRKSIIDKIFEYQKNEKVKLNWIF</sequence>
<dbReference type="EMBL" id="SMFM01000002">
    <property type="protein sequence ID" value="TDD77199.1"/>
    <property type="molecule type" value="Genomic_DNA"/>
</dbReference>
<keyword evidence="2" id="KW-1185">Reference proteome</keyword>